<dbReference type="PRINTS" id="PR00320">
    <property type="entry name" value="GPROTEINBRPT"/>
</dbReference>
<feature type="repeat" description="WD" evidence="3">
    <location>
        <begin position="849"/>
        <end position="890"/>
    </location>
</feature>
<feature type="repeat" description="WD" evidence="3">
    <location>
        <begin position="1135"/>
        <end position="1176"/>
    </location>
</feature>
<dbReference type="InterPro" id="IPR027417">
    <property type="entry name" value="P-loop_NTPase"/>
</dbReference>
<dbReference type="CDD" id="cd00200">
    <property type="entry name" value="WD40"/>
    <property type="match status" value="2"/>
</dbReference>
<organism evidence="6 7">
    <name type="scientific">Trichormus variabilis N2B</name>
    <dbReference type="NCBI Taxonomy" id="2681315"/>
    <lineage>
        <taxon>Bacteria</taxon>
        <taxon>Bacillati</taxon>
        <taxon>Cyanobacteriota</taxon>
        <taxon>Cyanophyceae</taxon>
        <taxon>Nostocales</taxon>
        <taxon>Nostocaceae</taxon>
        <taxon>Trichormus</taxon>
    </lineage>
</organism>
<feature type="repeat" description="WD" evidence="3">
    <location>
        <begin position="1013"/>
        <end position="1054"/>
    </location>
</feature>
<dbReference type="InterPro" id="IPR011044">
    <property type="entry name" value="Quino_amine_DH_bsu"/>
</dbReference>
<dbReference type="InterPro" id="IPR036322">
    <property type="entry name" value="WD40_repeat_dom_sf"/>
</dbReference>
<feature type="repeat" description="WD" evidence="3">
    <location>
        <begin position="726"/>
        <end position="767"/>
    </location>
</feature>
<proteinExistence type="predicted"/>
<dbReference type="SUPFAM" id="SSF50969">
    <property type="entry name" value="YVTN repeat-like/Quinoprotein amine dehydrogenase"/>
    <property type="match status" value="1"/>
</dbReference>
<evidence type="ECO:0000313" key="7">
    <source>
        <dbReference type="Proteomes" id="UP000570851"/>
    </source>
</evidence>
<dbReference type="InterPro" id="IPR015943">
    <property type="entry name" value="WD40/YVTN_repeat-like_dom_sf"/>
</dbReference>
<keyword evidence="5" id="KW-0812">Transmembrane</keyword>
<feature type="compositionally biased region" description="Basic and acidic residues" evidence="4">
    <location>
        <begin position="488"/>
        <end position="508"/>
    </location>
</feature>
<gene>
    <name evidence="6" type="ORF">GNE12_25245</name>
</gene>
<sequence>MQYQYQVGGSLPADAPTYVKRQADEDLYTGLKAGQFCYVLNSRQMGKSSLRVQVMGRLQAEGFACAAVDITAIGTAEITPEQWYAGVIDTLVGYFNLYTDFDLETWWNNNGLLSPVQRFSKFIETVLLPRITENIVIFIDEIDSVLSLDFNLDDFFAVIRDCYNRRADHPEYHRITFALIGVSTPSDLIQDKGRTPFNIGRAIDLTGFELAEAEPLAQGLAALGNPQEIIAAVLAWTGGQPFLTQKVCNLLIADYLVETRFIASVENKEKSSIENLVATVVKNRIIENWEGQDEPEHLKTIRDRIMRSGEQRTGRLLGLYQQILQQSELVADDSYDQMMLRLTGLVVRRDGKLRIYNRIYAEVFQQEWCENILAGLRPYSDTFNAWVASNYQDESRLLRGQALQEALAWRIGKNLTDVDDRFLDASQELQKREVEKSLALARKEQEILTAANKKARQRVFIASVLLIISVVAAVGLGVLAGRSNKQLADARTERDKIDREKQQKERELATAQQRVVDANKKVIDANKNLQDATANLKQQQLTAKQQLNATNQQLKQAQDKEKQARGQVEKAQNDLRQAREQQRQALVGLKTAEAQQKRAQDNLKKTEAEREIALTGTRLERSGVANINRFEFNQIGALLAAMRDGRELKSLIDKQGIKQLKDYPAASPVLALQTILDNVRGMTVMAGHENWVNSATFSPDGQRILTASSDKTARLWDLQGRQIAKFQGHESSVISATFSPDGQRILTLSGDRTTRLWDLQGRQIAELQGHEGWVRSATFSPDGQRILTASVDETARLWDLQGRQIAKFQGHKSWLFSATFSPDGQRILTASSDKTARLWDLQGRQIAKFQGHENSVISATFSPDGQRILTLSVDKTARLWDLQGRQIAELQGHEDWVNSATFSPDGQRILTASSDKTARLWDLQGRQIAELQGHEDWVNSATFSPDGQRILTASRDETARLWNLQGWQIAKFQGHENVVSSATFSPDGQRILTASPDKTARLWDLQGRQIAELQGHKGWLFSAIFSPDGQRILTASDDKTARLWDLQGRQIAELGHKGWLFSATFSPDGQRILTASSDSTARLWNLQGREIAKFQGHKNLVISASFSPDGQRILTASSDKTARLWELQGREIAKFQGHEGDVITAIFSPDGQRILTASRDKIARLWDLQGREIAKFQGHEDWVNSAIFSPDGQRILTASRDKTARLWDLQGREIAKFQGHEDWVNSATFSPDGQRILTASRDKTARLWQVESLEQLLARGCGWLRNYLIYAPNLSESDKQVCKKE</sequence>
<dbReference type="Pfam" id="PF00400">
    <property type="entry name" value="WD40"/>
    <property type="match status" value="14"/>
</dbReference>
<protein>
    <submittedName>
        <fullName evidence="6">AAA-like domain-containing protein</fullName>
    </submittedName>
</protein>
<dbReference type="PROSITE" id="PS00678">
    <property type="entry name" value="WD_REPEATS_1"/>
    <property type="match status" value="13"/>
</dbReference>
<feature type="compositionally biased region" description="Basic and acidic residues" evidence="4">
    <location>
        <begin position="557"/>
        <end position="577"/>
    </location>
</feature>
<feature type="repeat" description="WD" evidence="3">
    <location>
        <begin position="931"/>
        <end position="965"/>
    </location>
</feature>
<keyword evidence="5" id="KW-0472">Membrane</keyword>
<dbReference type="EMBL" id="JACKZP010000175">
    <property type="protein sequence ID" value="MBC1305219.1"/>
    <property type="molecule type" value="Genomic_DNA"/>
</dbReference>
<dbReference type="SUPFAM" id="SSF50998">
    <property type="entry name" value="Quinoprotein alcohol dehydrogenase-like"/>
    <property type="match status" value="1"/>
</dbReference>
<dbReference type="SUPFAM" id="SSF50978">
    <property type="entry name" value="WD40 repeat-like"/>
    <property type="match status" value="1"/>
</dbReference>
<feature type="repeat" description="WD" evidence="3">
    <location>
        <begin position="972"/>
        <end position="1013"/>
    </location>
</feature>
<feature type="region of interest" description="Disordered" evidence="4">
    <location>
        <begin position="556"/>
        <end position="577"/>
    </location>
</feature>
<keyword evidence="5" id="KW-1133">Transmembrane helix</keyword>
<feature type="repeat" description="WD" evidence="3">
    <location>
        <begin position="808"/>
        <end position="849"/>
    </location>
</feature>
<feature type="repeat" description="WD" evidence="3">
    <location>
        <begin position="1217"/>
        <end position="1258"/>
    </location>
</feature>
<dbReference type="PANTHER" id="PTHR19848">
    <property type="entry name" value="WD40 REPEAT PROTEIN"/>
    <property type="match status" value="1"/>
</dbReference>
<feature type="transmembrane region" description="Helical" evidence="5">
    <location>
        <begin position="459"/>
        <end position="481"/>
    </location>
</feature>
<feature type="repeat" description="WD" evidence="3">
    <location>
        <begin position="767"/>
        <end position="808"/>
    </location>
</feature>
<name>A0ABR6SFM9_ANAVA</name>
<dbReference type="InterPro" id="IPR020472">
    <property type="entry name" value="WD40_PAC1"/>
</dbReference>
<evidence type="ECO:0000256" key="2">
    <source>
        <dbReference type="ARBA" id="ARBA00022737"/>
    </source>
</evidence>
<dbReference type="Gene3D" id="3.40.50.300">
    <property type="entry name" value="P-loop containing nucleotide triphosphate hydrolases"/>
    <property type="match status" value="1"/>
</dbReference>
<comment type="caution">
    <text evidence="6">The sequence shown here is derived from an EMBL/GenBank/DDBJ whole genome shotgun (WGS) entry which is preliminary data.</text>
</comment>
<dbReference type="RefSeq" id="WP_185479731.1">
    <property type="nucleotide sequence ID" value="NZ_JACKZP010000175.1"/>
</dbReference>
<feature type="repeat" description="WD" evidence="3">
    <location>
        <begin position="685"/>
        <end position="726"/>
    </location>
</feature>
<dbReference type="Proteomes" id="UP000570851">
    <property type="component" value="Unassembled WGS sequence"/>
</dbReference>
<dbReference type="SMART" id="SM00320">
    <property type="entry name" value="WD40"/>
    <property type="match status" value="14"/>
</dbReference>
<dbReference type="InterPro" id="IPR011047">
    <property type="entry name" value="Quinoprotein_ADH-like_sf"/>
</dbReference>
<dbReference type="PROSITE" id="PS50294">
    <property type="entry name" value="WD_REPEATS_REGION"/>
    <property type="match status" value="14"/>
</dbReference>
<reference evidence="6 7" key="1">
    <citation type="submission" date="2019-11" db="EMBL/GenBank/DDBJ databases">
        <title>Comparison of genomes from free-living endosymbiotic cyanobacteria isolated from Azolla.</title>
        <authorList>
            <person name="Thiel T."/>
            <person name="Pratte B."/>
        </authorList>
    </citation>
    <scope>NUCLEOTIDE SEQUENCE [LARGE SCALE GENOMIC DNA]</scope>
    <source>
        <strain evidence="6 7">N2B</strain>
    </source>
</reference>
<dbReference type="InterPro" id="IPR001680">
    <property type="entry name" value="WD40_rpt"/>
</dbReference>
<keyword evidence="7" id="KW-1185">Reference proteome</keyword>
<feature type="region of interest" description="Disordered" evidence="4">
    <location>
        <begin position="485"/>
        <end position="509"/>
    </location>
</feature>
<evidence type="ECO:0000256" key="4">
    <source>
        <dbReference type="SAM" id="MobiDB-lite"/>
    </source>
</evidence>
<feature type="repeat" description="WD" evidence="3">
    <location>
        <begin position="1053"/>
        <end position="1094"/>
    </location>
</feature>
<accession>A0ABR6SFM9</accession>
<evidence type="ECO:0000313" key="6">
    <source>
        <dbReference type="EMBL" id="MBC1305219.1"/>
    </source>
</evidence>
<keyword evidence="1 3" id="KW-0853">WD repeat</keyword>
<evidence type="ECO:0000256" key="3">
    <source>
        <dbReference type="PROSITE-ProRule" id="PRU00221"/>
    </source>
</evidence>
<keyword evidence="2" id="KW-0677">Repeat</keyword>
<dbReference type="Gene3D" id="2.130.10.10">
    <property type="entry name" value="YVTN repeat-like/Quinoprotein amine dehydrogenase"/>
    <property type="match status" value="7"/>
</dbReference>
<feature type="repeat" description="WD" evidence="3">
    <location>
        <begin position="1094"/>
        <end position="1135"/>
    </location>
</feature>
<dbReference type="PROSITE" id="PS50082">
    <property type="entry name" value="WD_REPEATS_2"/>
    <property type="match status" value="14"/>
</dbReference>
<dbReference type="PANTHER" id="PTHR19848:SF8">
    <property type="entry name" value="F-BOX AND WD REPEAT DOMAIN CONTAINING 7"/>
    <property type="match status" value="1"/>
</dbReference>
<evidence type="ECO:0000256" key="1">
    <source>
        <dbReference type="ARBA" id="ARBA00022574"/>
    </source>
</evidence>
<evidence type="ECO:0000256" key="5">
    <source>
        <dbReference type="SAM" id="Phobius"/>
    </source>
</evidence>
<dbReference type="SUPFAM" id="SSF52540">
    <property type="entry name" value="P-loop containing nucleoside triphosphate hydrolases"/>
    <property type="match status" value="1"/>
</dbReference>
<dbReference type="Pfam" id="PF14516">
    <property type="entry name" value="AAA_35"/>
    <property type="match status" value="1"/>
</dbReference>
<feature type="repeat" description="WD" evidence="3">
    <location>
        <begin position="1176"/>
        <end position="1217"/>
    </location>
</feature>
<feature type="repeat" description="WD" evidence="3">
    <location>
        <begin position="890"/>
        <end position="931"/>
    </location>
</feature>
<dbReference type="InterPro" id="IPR019775">
    <property type="entry name" value="WD40_repeat_CS"/>
</dbReference>